<sequence>MDRDIAAYYISGKEIVKHVRESLDFSQDIFVLVERFNNQREQVAIASKAGETAGRRYSANVETFMIGKLSVLDLNDSHIRNDESRCDYINQLFQYWYYYYQLRSLTLTDPCTGRPLTSEIYRLVR</sequence>
<organism evidence="1 2">
    <name type="scientific">Duncaniella freteri</name>
    <dbReference type="NCBI Taxonomy" id="2530391"/>
    <lineage>
        <taxon>Bacteria</taxon>
        <taxon>Pseudomonadati</taxon>
        <taxon>Bacteroidota</taxon>
        <taxon>Bacteroidia</taxon>
        <taxon>Bacteroidales</taxon>
        <taxon>Muribaculaceae</taxon>
        <taxon>Duncaniella</taxon>
    </lineage>
</organism>
<dbReference type="GeneID" id="82150803"/>
<evidence type="ECO:0000313" key="2">
    <source>
        <dbReference type="Proteomes" id="UP000297635"/>
    </source>
</evidence>
<dbReference type="SUPFAM" id="SSF56954">
    <property type="entry name" value="Outer membrane efflux proteins (OEP)"/>
    <property type="match status" value="1"/>
</dbReference>
<keyword evidence="2" id="KW-1185">Reference proteome</keyword>
<protein>
    <submittedName>
        <fullName evidence="1">Uncharacterized protein</fullName>
    </submittedName>
</protein>
<dbReference type="Gene3D" id="1.20.1600.10">
    <property type="entry name" value="Outer membrane efflux proteins (OEP)"/>
    <property type="match status" value="1"/>
</dbReference>
<dbReference type="Proteomes" id="UP000297635">
    <property type="component" value="Unassembled WGS sequence"/>
</dbReference>
<comment type="caution">
    <text evidence="1">The sequence shown here is derived from an EMBL/GenBank/DDBJ whole genome shotgun (WGS) entry which is preliminary data.</text>
</comment>
<dbReference type="AlphaFoldDB" id="A0A4Z0V3T0"/>
<name>A0A4Z0V3T0_9BACT</name>
<accession>A0A4Z0V3T0</accession>
<reference evidence="1 2" key="1">
    <citation type="submission" date="2019-02" db="EMBL/GenBank/DDBJ databases">
        <title>Isolation and identification of novel species under the genus Muribaculum.</title>
        <authorList>
            <person name="Miyake S."/>
            <person name="Ding Y."/>
            <person name="Low A."/>
            <person name="Soh M."/>
            <person name="Seedorf H."/>
        </authorList>
    </citation>
    <scope>NUCLEOTIDE SEQUENCE [LARGE SCALE GENOMIC DNA]</scope>
    <source>
        <strain evidence="1 2">TLL-A3</strain>
    </source>
</reference>
<dbReference type="EMBL" id="SJSA01000002">
    <property type="protein sequence ID" value="TGG36837.1"/>
    <property type="molecule type" value="Genomic_DNA"/>
</dbReference>
<proteinExistence type="predicted"/>
<dbReference type="RefSeq" id="WP_135472546.1">
    <property type="nucleotide sequence ID" value="NZ_CASJDB010000032.1"/>
</dbReference>
<gene>
    <name evidence="1" type="ORF">EZ315_13475</name>
</gene>
<evidence type="ECO:0000313" key="1">
    <source>
        <dbReference type="EMBL" id="TGG36837.1"/>
    </source>
</evidence>